<gene>
    <name evidence="1" type="ORF">MMSR116_17600</name>
</gene>
<protein>
    <submittedName>
        <fullName evidence="1">Uncharacterized protein</fullName>
    </submittedName>
</protein>
<evidence type="ECO:0000313" key="2">
    <source>
        <dbReference type="Proteomes" id="UP000012488"/>
    </source>
</evidence>
<accession>A0A6B9FP44</accession>
<reference evidence="1 2" key="2">
    <citation type="journal article" date="2013" name="Genome Announc.">
        <title>Draft Genome Sequence of Methylobacterium mesophilicum Strain SR1.6/6, Isolated from Citrus sinensis.</title>
        <authorList>
            <person name="Marinho Almeida D."/>
            <person name="Dini-Andreote F."/>
            <person name="Camargo Neves A.A."/>
            <person name="Juca Ramos R.T."/>
            <person name="Andreote F.D."/>
            <person name="Carneiro A.R."/>
            <person name="Oliveira de Souza Lima A."/>
            <person name="Caracciolo Gomes de Sa P.H."/>
            <person name="Ribeiro Barbosa M.S."/>
            <person name="Araujo W.L."/>
            <person name="Silva A."/>
        </authorList>
    </citation>
    <scope>NUCLEOTIDE SEQUENCE [LARGE SCALE GENOMIC DNA]</scope>
    <source>
        <strain evidence="1 2">SR1.6/6</strain>
    </source>
</reference>
<dbReference type="RefSeq" id="WP_010686556.1">
    <property type="nucleotide sequence ID" value="NZ_CP043538.1"/>
</dbReference>
<dbReference type="KEGG" id="mmes:MMSR116_17600"/>
<organism evidence="1 2">
    <name type="scientific">Methylobacterium mesophilicum SR1.6/6</name>
    <dbReference type="NCBI Taxonomy" id="908290"/>
    <lineage>
        <taxon>Bacteria</taxon>
        <taxon>Pseudomonadati</taxon>
        <taxon>Pseudomonadota</taxon>
        <taxon>Alphaproteobacteria</taxon>
        <taxon>Hyphomicrobiales</taxon>
        <taxon>Methylobacteriaceae</taxon>
        <taxon>Methylobacterium</taxon>
    </lineage>
</organism>
<name>A0A6B9FP44_9HYPH</name>
<dbReference type="Proteomes" id="UP000012488">
    <property type="component" value="Chromosome"/>
</dbReference>
<sequence>MNPATLNPFAFTAKQFLTQHGLDQPDGRQLYKYRLSDEAFLALRTLIGRWPARSQMVDSSSRYIGAVFCLFVAEWFRRDFQEGQWSWDGPCGAVGLAKDFPTLHGLTATGLGFWRQGLLRGVDNSREYLHSLIVQGGIPTAFAARGEGWLSAYVRAVMGDLEAGADLSSEQALRHARFHDHRVPVSFRVAPFVEIVAQLSARLTELRREARAGAGQSDVVGWLDGFSPGWRESLPIAMADGSAARMIEGLVRLRPDAEANGSVTVERLLLRDPACGGYRFAARLALDGTLDLTQPLPPDVFADLARQTRARLFPSGSTAERVTGCLAILEPPESDETTRRADGRRPWSARAVLSEARRLLAPFPFDADVEVRLHADNRDVATFVLPAGRRVLESVLSFRAIDDEDTPRELRLIGSGSVRTREAALYFTVADAADAQITCDAGTAETIARFAGLTLHRLTGQARITTRDGVIYRLRTASDDEVALRLDLSGPAPDDLSATVPLFCGLPAIRVLRPGNVMTSAPVGGLRWRPLGVGAGWQTLDRGSSPIGLIEVGLFEDDALQDRVRLAIVPAGARVRRPRPPRDAAAIVLEGFGAVTFEPRPRDPQITVTQSRDPVADSVALTARSDRPLPQRLHIELRRPGRAGFEVQVPLIGCEVAFYAASGRRLRERAEIGLADLRGLTVEASAPGRIDGEVHARGSRGEILRFTRRFERSLPAAALRAEIEALLAASDDLDAVMRLTASVGPTECRLDVRRYALAFEPDPAGLRVEARSGQAWRARPEDEGGAIALVARRFADLCGPEIPLSVLASADFAATAIGLADVEGPVLYYARRCADGRVASRPLLAAGGRAPETDAAPASDRLAQALLMPARNLREEAVRACLLDLGRGRYPEAADAILALVRTFSDVLAPQTFDLLRHLSAEPRAMVEVMAHAQADDLPLVLSLEEQLPFAWVSSPLTAWMKAFVRRRERLEAALSAASSDPTWRADLATREACGFLDGLEAIAPALAIHVRAAKLGLGVGDAAEVFGRGLDGRVLAQRVRTLASACVGRNQGRDDWPRHAWIRGDSAIKNLLPLELSVFAEMALPMLDAPYVAAALALGQAKPSADLERRLRVCRFYDPAYFELAFPHAVRCLWARLSAA</sequence>
<dbReference type="AlphaFoldDB" id="A0A6B9FP44"/>
<dbReference type="EMBL" id="CP043538">
    <property type="protein sequence ID" value="QGY03506.1"/>
    <property type="molecule type" value="Genomic_DNA"/>
</dbReference>
<reference evidence="1 2" key="1">
    <citation type="journal article" date="2012" name="Genet. Mol. Biol.">
        <title>Analysis of 16S rRNA and mxaF genes revealing insights into Methylobacterium niche-specific plant association.</title>
        <authorList>
            <person name="Dourado M.N."/>
            <person name="Andreote F.D."/>
            <person name="Dini-Andreote F."/>
            <person name="Conti R."/>
            <person name="Araujo J.M."/>
            <person name="Araujo W.L."/>
        </authorList>
    </citation>
    <scope>NUCLEOTIDE SEQUENCE [LARGE SCALE GENOMIC DNA]</scope>
    <source>
        <strain evidence="1 2">SR1.6/6</strain>
    </source>
</reference>
<dbReference type="InterPro" id="IPR047879">
    <property type="entry name" value="YjiT"/>
</dbReference>
<dbReference type="OrthoDB" id="7393676at2"/>
<dbReference type="NCBIfam" id="NF038336">
    <property type="entry name" value="YjiT_fam"/>
    <property type="match status" value="1"/>
</dbReference>
<evidence type="ECO:0000313" key="1">
    <source>
        <dbReference type="EMBL" id="QGY03506.1"/>
    </source>
</evidence>
<proteinExistence type="predicted"/>